<dbReference type="RefSeq" id="WP_227323475.1">
    <property type="nucleotide sequence ID" value="NZ_JAESVB010000018.1"/>
</dbReference>
<evidence type="ECO:0000313" key="2">
    <source>
        <dbReference type="EMBL" id="MCB8877830.1"/>
    </source>
</evidence>
<dbReference type="SUPFAM" id="SSF52218">
    <property type="entry name" value="Flavoproteins"/>
    <property type="match status" value="1"/>
</dbReference>
<dbReference type="InterPro" id="IPR029039">
    <property type="entry name" value="Flavoprotein-like_sf"/>
</dbReference>
<dbReference type="EMBL" id="JAESVB010000018">
    <property type="protein sequence ID" value="MCB8877830.1"/>
    <property type="molecule type" value="Genomic_DNA"/>
</dbReference>
<dbReference type="PANTHER" id="PTHR30543:SF21">
    <property type="entry name" value="NAD(P)H-DEPENDENT FMN REDUCTASE LOT6"/>
    <property type="match status" value="1"/>
</dbReference>
<comment type="caution">
    <text evidence="2">The sequence shown here is derived from an EMBL/GenBank/DDBJ whole genome shotgun (WGS) entry which is preliminary data.</text>
</comment>
<accession>A0A964E0S4</accession>
<evidence type="ECO:0000313" key="3">
    <source>
        <dbReference type="Proteomes" id="UP000708298"/>
    </source>
</evidence>
<keyword evidence="3" id="KW-1185">Reference proteome</keyword>
<dbReference type="InterPro" id="IPR050712">
    <property type="entry name" value="NAD(P)H-dep_reductase"/>
</dbReference>
<organism evidence="2 3">
    <name type="scientific">Acidisoma silvae</name>
    <dbReference type="NCBI Taxonomy" id="2802396"/>
    <lineage>
        <taxon>Bacteria</taxon>
        <taxon>Pseudomonadati</taxon>
        <taxon>Pseudomonadota</taxon>
        <taxon>Alphaproteobacteria</taxon>
        <taxon>Acetobacterales</taxon>
        <taxon>Acidocellaceae</taxon>
        <taxon>Acidisoma</taxon>
    </lineage>
</organism>
<gene>
    <name evidence="2" type="ORF">ASILVAE211_21740</name>
</gene>
<proteinExistence type="predicted"/>
<dbReference type="AlphaFoldDB" id="A0A964E0S4"/>
<dbReference type="Proteomes" id="UP000708298">
    <property type="component" value="Unassembled WGS sequence"/>
</dbReference>
<dbReference type="GO" id="GO:0016491">
    <property type="term" value="F:oxidoreductase activity"/>
    <property type="evidence" value="ECO:0007669"/>
    <property type="project" value="InterPro"/>
</dbReference>
<dbReference type="Pfam" id="PF03358">
    <property type="entry name" value="FMN_red"/>
    <property type="match status" value="1"/>
</dbReference>
<name>A0A964E0S4_9PROT</name>
<sequence>MKKILVVGGSTRARRISPCVAGWVAEVGRSAIPHAFELVDLKDWPLPMDDEPGIPAAGDNYESELTRAWSHKVGGADAFVFVTPQYNWGYPAPLKNALDHLYNEWSAKPAMIVTYGGHSGGKCAEQLRQVLEALSMRLVPTMPGFKIRRQLIEANTGMIDPETEFGDHKLNLELAFSELSEGLSG</sequence>
<dbReference type="InterPro" id="IPR005025">
    <property type="entry name" value="FMN_Rdtase-like_dom"/>
</dbReference>
<dbReference type="GO" id="GO:0005829">
    <property type="term" value="C:cytosol"/>
    <property type="evidence" value="ECO:0007669"/>
    <property type="project" value="TreeGrafter"/>
</dbReference>
<evidence type="ECO:0000259" key="1">
    <source>
        <dbReference type="Pfam" id="PF03358"/>
    </source>
</evidence>
<dbReference type="PANTHER" id="PTHR30543">
    <property type="entry name" value="CHROMATE REDUCTASE"/>
    <property type="match status" value="1"/>
</dbReference>
<dbReference type="GO" id="GO:0010181">
    <property type="term" value="F:FMN binding"/>
    <property type="evidence" value="ECO:0007669"/>
    <property type="project" value="TreeGrafter"/>
</dbReference>
<protein>
    <submittedName>
        <fullName evidence="2">NAD(P)H-dependent oxidoreductase</fullName>
    </submittedName>
</protein>
<dbReference type="Gene3D" id="3.40.50.360">
    <property type="match status" value="1"/>
</dbReference>
<feature type="domain" description="NADPH-dependent FMN reductase-like" evidence="1">
    <location>
        <begin position="3"/>
        <end position="141"/>
    </location>
</feature>
<reference evidence="2" key="2">
    <citation type="submission" date="2021-01" db="EMBL/GenBank/DDBJ databases">
        <authorList>
            <person name="Mieszkin S."/>
            <person name="Pouder E."/>
            <person name="Alain K."/>
        </authorList>
    </citation>
    <scope>NUCLEOTIDE SEQUENCE</scope>
    <source>
        <strain evidence="2">HW T2.11</strain>
    </source>
</reference>
<reference evidence="2" key="1">
    <citation type="journal article" date="2021" name="Microorganisms">
        <title>Acidisoma silvae sp. nov. and Acidisomacellulosilytica sp. nov., Two Acidophilic Bacteria Isolated from Decaying Wood, Hydrolyzing Cellulose and Producing Poly-3-hydroxybutyrate.</title>
        <authorList>
            <person name="Mieszkin S."/>
            <person name="Pouder E."/>
            <person name="Uroz S."/>
            <person name="Simon-Colin C."/>
            <person name="Alain K."/>
        </authorList>
    </citation>
    <scope>NUCLEOTIDE SEQUENCE</scope>
    <source>
        <strain evidence="2">HW T2.11</strain>
    </source>
</reference>